<dbReference type="SUPFAM" id="SSF55031">
    <property type="entry name" value="Bacterial exopeptidase dimerisation domain"/>
    <property type="match status" value="1"/>
</dbReference>
<evidence type="ECO:0000259" key="8">
    <source>
        <dbReference type="Pfam" id="PF07687"/>
    </source>
</evidence>
<evidence type="ECO:0000256" key="3">
    <source>
        <dbReference type="ARBA" id="ARBA00022723"/>
    </source>
</evidence>
<dbReference type="InterPro" id="IPR011650">
    <property type="entry name" value="Peptidase_M20_dimer"/>
</dbReference>
<sequence length="420" mass="45167">MNAQIRQLLRHYSEVYTVFLPLFGIFTIIYICIHVFAGSDSGYVPGSPGALPDVGDADSTLEYLHKSLISIPSITKDEHAASMFLQSYLTSTGWTVEVQEVSGTPLRENIYAYRGSARQTKVLLTSHVDTVPPYIPYSVHDGLIWGRGSVDAKASIAAQITAAQSLLSEGLVEEEGDISLLFVVGEEADGIGMITANELGVTWESAIFGEPTELKLAKGHKGMLMADLYSKGLASHSGYPELGINANYFLIEALYALQHTDFPASDLLGNTTFNAGKISGGVAPNVIAANATAALLLRVAADMDVVITKLRAAVDAVEHLELDITLTYDPVVCDYAVPGFDTTVAAYGTDIPHLRGDHKKYLYGPGSILYAHADNERVGLDELKDSVVGFKKLVTYSLGAEEDSAESESESAEKPKLVQQ</sequence>
<evidence type="ECO:0000256" key="5">
    <source>
        <dbReference type="ARBA" id="ARBA00022833"/>
    </source>
</evidence>
<evidence type="ECO:0000256" key="4">
    <source>
        <dbReference type="ARBA" id="ARBA00022801"/>
    </source>
</evidence>
<evidence type="ECO:0000313" key="9">
    <source>
        <dbReference type="EMBL" id="KAK7204684.1"/>
    </source>
</evidence>
<gene>
    <name evidence="9" type="ORF">BZA70DRAFT_180424</name>
</gene>
<dbReference type="Gene3D" id="3.40.630.10">
    <property type="entry name" value="Zn peptidases"/>
    <property type="match status" value="1"/>
</dbReference>
<dbReference type="Proteomes" id="UP001498771">
    <property type="component" value="Unassembled WGS sequence"/>
</dbReference>
<keyword evidence="3" id="KW-0479">Metal-binding</keyword>
<feature type="transmembrane region" description="Helical" evidence="7">
    <location>
        <begin position="15"/>
        <end position="37"/>
    </location>
</feature>
<comment type="cofactor">
    <cofactor evidence="1">
        <name>Zn(2+)</name>
        <dbReference type="ChEBI" id="CHEBI:29105"/>
    </cofactor>
</comment>
<keyword evidence="10" id="KW-1185">Reference proteome</keyword>
<proteinExistence type="inferred from homology"/>
<dbReference type="PANTHER" id="PTHR43808">
    <property type="entry name" value="ACETYLORNITHINE DEACETYLASE"/>
    <property type="match status" value="1"/>
</dbReference>
<dbReference type="EMBL" id="JBBJBU010000007">
    <property type="protein sequence ID" value="KAK7204684.1"/>
    <property type="molecule type" value="Genomic_DNA"/>
</dbReference>
<dbReference type="Pfam" id="PF07687">
    <property type="entry name" value="M20_dimer"/>
    <property type="match status" value="1"/>
</dbReference>
<dbReference type="InterPro" id="IPR001261">
    <property type="entry name" value="ArgE/DapE_CS"/>
</dbReference>
<keyword evidence="4" id="KW-0378">Hydrolase</keyword>
<name>A0ABR1F4C1_9ASCO</name>
<keyword evidence="7" id="KW-1133">Transmembrane helix</keyword>
<evidence type="ECO:0000256" key="1">
    <source>
        <dbReference type="ARBA" id="ARBA00001947"/>
    </source>
</evidence>
<feature type="domain" description="Peptidase M20 dimerisation" evidence="8">
    <location>
        <begin position="219"/>
        <end position="316"/>
    </location>
</feature>
<accession>A0ABR1F4C1</accession>
<dbReference type="InterPro" id="IPR036264">
    <property type="entry name" value="Bact_exopeptidase_dim_dom"/>
</dbReference>
<dbReference type="Pfam" id="PF01546">
    <property type="entry name" value="Peptidase_M20"/>
    <property type="match status" value="1"/>
</dbReference>
<dbReference type="GeneID" id="90035451"/>
<organism evidence="9 10">
    <name type="scientific">Myxozyma melibiosi</name>
    <dbReference type="NCBI Taxonomy" id="54550"/>
    <lineage>
        <taxon>Eukaryota</taxon>
        <taxon>Fungi</taxon>
        <taxon>Dikarya</taxon>
        <taxon>Ascomycota</taxon>
        <taxon>Saccharomycotina</taxon>
        <taxon>Lipomycetes</taxon>
        <taxon>Lipomycetales</taxon>
        <taxon>Lipomycetaceae</taxon>
        <taxon>Myxozyma</taxon>
    </lineage>
</organism>
<dbReference type="RefSeq" id="XP_064767717.1">
    <property type="nucleotide sequence ID" value="XM_064909939.1"/>
</dbReference>
<dbReference type="InterPro" id="IPR002933">
    <property type="entry name" value="Peptidase_M20"/>
</dbReference>
<dbReference type="PROSITE" id="PS00758">
    <property type="entry name" value="ARGE_DAPE_CPG2_1"/>
    <property type="match status" value="1"/>
</dbReference>
<reference evidence="9 10" key="1">
    <citation type="submission" date="2024-03" db="EMBL/GenBank/DDBJ databases">
        <title>Genome-scale model development and genomic sequencing of the oleaginous clade Lipomyces.</title>
        <authorList>
            <consortium name="Lawrence Berkeley National Laboratory"/>
            <person name="Czajka J.J."/>
            <person name="Han Y."/>
            <person name="Kim J."/>
            <person name="Mondo S.J."/>
            <person name="Hofstad B.A."/>
            <person name="Robles A."/>
            <person name="Haridas S."/>
            <person name="Riley R."/>
            <person name="LaButti K."/>
            <person name="Pangilinan J."/>
            <person name="Andreopoulos W."/>
            <person name="Lipzen A."/>
            <person name="Yan J."/>
            <person name="Wang M."/>
            <person name="Ng V."/>
            <person name="Grigoriev I.V."/>
            <person name="Spatafora J.W."/>
            <person name="Magnuson J.K."/>
            <person name="Baker S.E."/>
            <person name="Pomraning K.R."/>
        </authorList>
    </citation>
    <scope>NUCLEOTIDE SEQUENCE [LARGE SCALE GENOMIC DNA]</scope>
    <source>
        <strain evidence="9 10">Phaff 52-87</strain>
    </source>
</reference>
<dbReference type="SUPFAM" id="SSF53187">
    <property type="entry name" value="Zn-dependent exopeptidases"/>
    <property type="match status" value="1"/>
</dbReference>
<feature type="compositionally biased region" description="Acidic residues" evidence="6">
    <location>
        <begin position="400"/>
        <end position="410"/>
    </location>
</feature>
<evidence type="ECO:0000256" key="6">
    <source>
        <dbReference type="SAM" id="MobiDB-lite"/>
    </source>
</evidence>
<feature type="compositionally biased region" description="Basic and acidic residues" evidence="6">
    <location>
        <begin position="411"/>
        <end position="420"/>
    </location>
</feature>
<comment type="caution">
    <text evidence="9">The sequence shown here is derived from an EMBL/GenBank/DDBJ whole genome shotgun (WGS) entry which is preliminary data.</text>
</comment>
<protein>
    <recommendedName>
        <fullName evidence="8">Peptidase M20 dimerisation domain-containing protein</fullName>
    </recommendedName>
</protein>
<keyword evidence="5" id="KW-0862">Zinc</keyword>
<dbReference type="InterPro" id="IPR050072">
    <property type="entry name" value="Peptidase_M20A"/>
</dbReference>
<dbReference type="Gene3D" id="3.30.70.360">
    <property type="match status" value="1"/>
</dbReference>
<evidence type="ECO:0000256" key="7">
    <source>
        <dbReference type="SAM" id="Phobius"/>
    </source>
</evidence>
<evidence type="ECO:0000313" key="10">
    <source>
        <dbReference type="Proteomes" id="UP001498771"/>
    </source>
</evidence>
<evidence type="ECO:0000256" key="2">
    <source>
        <dbReference type="ARBA" id="ARBA00006247"/>
    </source>
</evidence>
<comment type="similarity">
    <text evidence="2">Belongs to the peptidase M20A family.</text>
</comment>
<keyword evidence="7" id="KW-0472">Membrane</keyword>
<keyword evidence="7" id="KW-0812">Transmembrane</keyword>
<dbReference type="CDD" id="cd05652">
    <property type="entry name" value="M20_ArgE_DapE-like_fungal"/>
    <property type="match status" value="1"/>
</dbReference>
<feature type="region of interest" description="Disordered" evidence="6">
    <location>
        <begin position="400"/>
        <end position="420"/>
    </location>
</feature>
<dbReference type="PANTHER" id="PTHR43808:SF8">
    <property type="entry name" value="PEPTIDASE M20 DIMERISATION DOMAIN-CONTAINING PROTEIN"/>
    <property type="match status" value="1"/>
</dbReference>